<reference evidence="4" key="1">
    <citation type="submission" date="2024-01" db="EMBL/GenBank/DDBJ databases">
        <title>Roseobacter fucihabitans sp. nov., isolated from the brown alga Fucus spiralis.</title>
        <authorList>
            <person name="Hahnke S."/>
            <person name="Berger M."/>
            <person name="Schlingloff A."/>
            <person name="Athale I."/>
            <person name="Neumann-Schaal M."/>
            <person name="Adenaya A."/>
            <person name="Poehlein A."/>
            <person name="Daniel R."/>
            <person name="Pertersen J."/>
            <person name="Brinkhoff T."/>
        </authorList>
    </citation>
    <scope>NUCLEOTIDE SEQUENCE [LARGE SCALE GENOMIC DNA]</scope>
    <source>
        <strain evidence="4">B14</strain>
    </source>
</reference>
<name>A0ABZ2BUW0_9RHOB</name>
<keyword evidence="1" id="KW-0732">Signal</keyword>
<dbReference type="Pfam" id="PF07691">
    <property type="entry name" value="PA14"/>
    <property type="match status" value="1"/>
</dbReference>
<keyword evidence="4" id="KW-1185">Reference proteome</keyword>
<accession>A0ABZ2BUW0</accession>
<gene>
    <name evidence="3" type="ORF">ROLI_020420</name>
</gene>
<feature type="chain" id="PRO_5047432025" description="PA14 domain-containing protein" evidence="1">
    <location>
        <begin position="23"/>
        <end position="191"/>
    </location>
</feature>
<organism evidence="3 4">
    <name type="scientific">Roseobacter fucihabitans</name>
    <dbReference type="NCBI Taxonomy" id="1537242"/>
    <lineage>
        <taxon>Bacteria</taxon>
        <taxon>Pseudomonadati</taxon>
        <taxon>Pseudomonadota</taxon>
        <taxon>Alphaproteobacteria</taxon>
        <taxon>Rhodobacterales</taxon>
        <taxon>Roseobacteraceae</taxon>
        <taxon>Roseobacter</taxon>
    </lineage>
</organism>
<dbReference type="EMBL" id="CP143423">
    <property type="protein sequence ID" value="WVX48957.1"/>
    <property type="molecule type" value="Genomic_DNA"/>
</dbReference>
<proteinExistence type="predicted"/>
<evidence type="ECO:0000313" key="4">
    <source>
        <dbReference type="Proteomes" id="UP001318682"/>
    </source>
</evidence>
<dbReference type="InterPro" id="IPR037524">
    <property type="entry name" value="PA14/GLEYA"/>
</dbReference>
<dbReference type="Proteomes" id="UP001318682">
    <property type="component" value="Chromosome"/>
</dbReference>
<evidence type="ECO:0000256" key="1">
    <source>
        <dbReference type="SAM" id="SignalP"/>
    </source>
</evidence>
<dbReference type="PROSITE" id="PS51820">
    <property type="entry name" value="PA14"/>
    <property type="match status" value="1"/>
</dbReference>
<dbReference type="InterPro" id="IPR011658">
    <property type="entry name" value="PA14_dom"/>
</dbReference>
<sequence length="191" mass="20248">MNTTLKSACVAVALLLPSAAMSAPLTLTPANPQPSAGNLTPGLAVNYALRNHGRSLVDAARVLKKGKPGTPLRGLSYEDTKDGENVLTTEHSEKIAAAISGYIKFPASGSYVLEFLSNDGLKIVIGEQEVGLYDGVHACGYVGEQEVTVPQAGYYTLDAIYFQRKGSACLLMEWGPDSDGLEQVPDSAFFH</sequence>
<evidence type="ECO:0000313" key="3">
    <source>
        <dbReference type="EMBL" id="WVX48957.1"/>
    </source>
</evidence>
<dbReference type="RefSeq" id="WP_187430759.1">
    <property type="nucleotide sequence ID" value="NZ_CP143423.1"/>
</dbReference>
<evidence type="ECO:0000259" key="2">
    <source>
        <dbReference type="PROSITE" id="PS51820"/>
    </source>
</evidence>
<feature type="signal peptide" evidence="1">
    <location>
        <begin position="1"/>
        <end position="22"/>
    </location>
</feature>
<protein>
    <recommendedName>
        <fullName evidence="2">PA14 domain-containing protein</fullName>
    </recommendedName>
</protein>
<feature type="domain" description="PA14" evidence="2">
    <location>
        <begin position="38"/>
        <end position="188"/>
    </location>
</feature>